<keyword evidence="4" id="KW-1185">Reference proteome</keyword>
<reference evidence="3" key="1">
    <citation type="journal article" date="2023" name="bioRxiv">
        <title>Improved chromosome-level genome assembly for marigold (Tagetes erecta).</title>
        <authorList>
            <person name="Jiang F."/>
            <person name="Yuan L."/>
            <person name="Wang S."/>
            <person name="Wang H."/>
            <person name="Xu D."/>
            <person name="Wang A."/>
            <person name="Fan W."/>
        </authorList>
    </citation>
    <scope>NUCLEOTIDE SEQUENCE</scope>
    <source>
        <strain evidence="3">WSJ</strain>
        <tissue evidence="3">Leaf</tissue>
    </source>
</reference>
<protein>
    <recommendedName>
        <fullName evidence="5">Transmembrane protein</fullName>
    </recommendedName>
</protein>
<keyword evidence="2" id="KW-0472">Membrane</keyword>
<organism evidence="3 4">
    <name type="scientific">Tagetes erecta</name>
    <name type="common">African marigold</name>
    <dbReference type="NCBI Taxonomy" id="13708"/>
    <lineage>
        <taxon>Eukaryota</taxon>
        <taxon>Viridiplantae</taxon>
        <taxon>Streptophyta</taxon>
        <taxon>Embryophyta</taxon>
        <taxon>Tracheophyta</taxon>
        <taxon>Spermatophyta</taxon>
        <taxon>Magnoliopsida</taxon>
        <taxon>eudicotyledons</taxon>
        <taxon>Gunneridae</taxon>
        <taxon>Pentapetalae</taxon>
        <taxon>asterids</taxon>
        <taxon>campanulids</taxon>
        <taxon>Asterales</taxon>
        <taxon>Asteraceae</taxon>
        <taxon>Asteroideae</taxon>
        <taxon>Heliantheae alliance</taxon>
        <taxon>Tageteae</taxon>
        <taxon>Tagetes</taxon>
    </lineage>
</organism>
<sequence length="251" mass="27595">MPSTTTLTTKILNSNSLHFTTISLLFLLLTTSTITTSLLSLPLTVSASTAFQSYISFTNATTQHDPFILFLIKTIITSSQTLLTFKMLITTLPFTYFIILPAIASITLIVSSSSSSSTVESRSHSHVHLLYTLIIRSTKLIILSLALTISSITITEAIKALSLQLGLLLTTNGLLILQYGTMCLKSSLMIVQYVVDNIVLYLDFIVASGEEVTKTNVEGEVYDEYVRLSMNDEDEDEDQVEDEEVNGGQVM</sequence>
<dbReference type="AlphaFoldDB" id="A0AAD8K4V2"/>
<dbReference type="Proteomes" id="UP001229421">
    <property type="component" value="Unassembled WGS sequence"/>
</dbReference>
<evidence type="ECO:0000313" key="4">
    <source>
        <dbReference type="Proteomes" id="UP001229421"/>
    </source>
</evidence>
<evidence type="ECO:0000256" key="2">
    <source>
        <dbReference type="SAM" id="Phobius"/>
    </source>
</evidence>
<feature type="region of interest" description="Disordered" evidence="1">
    <location>
        <begin position="232"/>
        <end position="251"/>
    </location>
</feature>
<proteinExistence type="predicted"/>
<feature type="transmembrane region" description="Helical" evidence="2">
    <location>
        <begin position="133"/>
        <end position="154"/>
    </location>
</feature>
<feature type="transmembrane region" description="Helical" evidence="2">
    <location>
        <begin position="94"/>
        <end position="112"/>
    </location>
</feature>
<dbReference type="EMBL" id="JAUHHV010000008">
    <property type="protein sequence ID" value="KAK1415978.1"/>
    <property type="molecule type" value="Genomic_DNA"/>
</dbReference>
<evidence type="ECO:0000256" key="1">
    <source>
        <dbReference type="SAM" id="MobiDB-lite"/>
    </source>
</evidence>
<gene>
    <name evidence="3" type="ORF">QVD17_31766</name>
</gene>
<evidence type="ECO:0008006" key="5">
    <source>
        <dbReference type="Google" id="ProtNLM"/>
    </source>
</evidence>
<evidence type="ECO:0000313" key="3">
    <source>
        <dbReference type="EMBL" id="KAK1415978.1"/>
    </source>
</evidence>
<feature type="compositionally biased region" description="Acidic residues" evidence="1">
    <location>
        <begin position="232"/>
        <end position="245"/>
    </location>
</feature>
<name>A0AAD8K4V2_TARER</name>
<comment type="caution">
    <text evidence="3">The sequence shown here is derived from an EMBL/GenBank/DDBJ whole genome shotgun (WGS) entry which is preliminary data.</text>
</comment>
<keyword evidence="2" id="KW-1133">Transmembrane helix</keyword>
<keyword evidence="2" id="KW-0812">Transmembrane</keyword>
<feature type="transmembrane region" description="Helical" evidence="2">
    <location>
        <begin position="22"/>
        <end position="45"/>
    </location>
</feature>
<accession>A0AAD8K4V2</accession>
<feature type="transmembrane region" description="Helical" evidence="2">
    <location>
        <begin position="160"/>
        <end position="180"/>
    </location>
</feature>